<dbReference type="EMBL" id="DXFX01000103">
    <property type="protein sequence ID" value="HIX08393.1"/>
    <property type="molecule type" value="Genomic_DNA"/>
</dbReference>
<accession>A0A9D2AFZ0</accession>
<evidence type="ECO:0000313" key="2">
    <source>
        <dbReference type="EMBL" id="HIX08393.1"/>
    </source>
</evidence>
<proteinExistence type="predicted"/>
<dbReference type="Proteomes" id="UP000824204">
    <property type="component" value="Unassembled WGS sequence"/>
</dbReference>
<name>A0A9D2AFZ0_9FIRM</name>
<sequence>MTSMEMPENVPAKKKGKVLQTVLSLLIFAGFVVFLFVPKLAGYGTSLFQQLLDLFKGNFTGYNLAKISLYAVIGMYAVLLICTVAGLFVHRRGAAAFNFIKTFVAVAVMAFFAYAYISDPAQTAPLFDQLKALFYDEKTYLAINAVSLSLAVGVLAMIVLSIVTYKGKGVVKLVYLLLAAGFFAVATFKFVEGYTFFDLFGDFTLNTGTVGNVTRIVLLVFGYAMLANLALALLAMAMPHSGGLDIVRAAAMFLIGIAALIFVGIYGGFANLFSSLGTVITAGIALVQLIYTVIVLCVGHKMRVNREAEEKALAAAAEKAAEAESAAKPAEEVPVQPAEAPLPEAAEEPVQESNPDADKANAAFEEAASFSFDDAPEEPAQTESAYDSAIRDEAEPAPQAEEPAFDFEKAKYDGNFNRQYADFVAQEEARAKQQQQQTYYGGAQQQQQTYYGGAQQQQQQPYFGQQPYYGAQQNAPGGYYSAGFIPDAFISSLTPAERDEFDRLFISRIYGDNKRLPAYRIGGDNREFFTKIFVFMGRYRNVISDGLLEKIYSYSNSIR</sequence>
<reference evidence="2" key="1">
    <citation type="journal article" date="2021" name="PeerJ">
        <title>Extensive microbial diversity within the chicken gut microbiome revealed by metagenomics and culture.</title>
        <authorList>
            <person name="Gilroy R."/>
            <person name="Ravi A."/>
            <person name="Getino M."/>
            <person name="Pursley I."/>
            <person name="Horton D.L."/>
            <person name="Alikhan N.F."/>
            <person name="Baker D."/>
            <person name="Gharbi K."/>
            <person name="Hall N."/>
            <person name="Watson M."/>
            <person name="Adriaenssens E.M."/>
            <person name="Foster-Nyarko E."/>
            <person name="Jarju S."/>
            <person name="Secka A."/>
            <person name="Antonio M."/>
            <person name="Oren A."/>
            <person name="Chaudhuri R.R."/>
            <person name="La Ragione R."/>
            <person name="Hildebrand F."/>
            <person name="Pallen M.J."/>
        </authorList>
    </citation>
    <scope>NUCLEOTIDE SEQUENCE</scope>
    <source>
        <strain evidence="2">811</strain>
    </source>
</reference>
<feature type="transmembrane region" description="Helical" evidence="1">
    <location>
        <begin position="67"/>
        <end position="89"/>
    </location>
</feature>
<organism evidence="2 3">
    <name type="scientific">Candidatus Borkfalkia faecipullorum</name>
    <dbReference type="NCBI Taxonomy" id="2838510"/>
    <lineage>
        <taxon>Bacteria</taxon>
        <taxon>Bacillati</taxon>
        <taxon>Bacillota</taxon>
        <taxon>Clostridia</taxon>
        <taxon>Christensenellales</taxon>
        <taxon>Christensenellaceae</taxon>
        <taxon>Candidatus Borkfalkia</taxon>
    </lineage>
</organism>
<gene>
    <name evidence="2" type="ORF">H9741_07985</name>
</gene>
<protein>
    <submittedName>
        <fullName evidence="2">Uncharacterized protein</fullName>
    </submittedName>
</protein>
<feature type="transmembrane region" description="Helical" evidence="1">
    <location>
        <begin position="140"/>
        <end position="163"/>
    </location>
</feature>
<reference evidence="2" key="2">
    <citation type="submission" date="2021-04" db="EMBL/GenBank/DDBJ databases">
        <authorList>
            <person name="Gilroy R."/>
        </authorList>
    </citation>
    <scope>NUCLEOTIDE SEQUENCE</scope>
    <source>
        <strain evidence="2">811</strain>
    </source>
</reference>
<feature type="transmembrane region" description="Helical" evidence="1">
    <location>
        <begin position="216"/>
        <end position="237"/>
    </location>
</feature>
<keyword evidence="1" id="KW-0812">Transmembrane</keyword>
<keyword evidence="1" id="KW-0472">Membrane</keyword>
<feature type="transmembrane region" description="Helical" evidence="1">
    <location>
        <begin position="96"/>
        <end position="117"/>
    </location>
</feature>
<keyword evidence="1" id="KW-1133">Transmembrane helix</keyword>
<evidence type="ECO:0000256" key="1">
    <source>
        <dbReference type="SAM" id="Phobius"/>
    </source>
</evidence>
<feature type="transmembrane region" description="Helical" evidence="1">
    <location>
        <begin position="249"/>
        <end position="269"/>
    </location>
</feature>
<feature type="transmembrane region" description="Helical" evidence="1">
    <location>
        <begin position="21"/>
        <end position="41"/>
    </location>
</feature>
<feature type="transmembrane region" description="Helical" evidence="1">
    <location>
        <begin position="175"/>
        <end position="196"/>
    </location>
</feature>
<evidence type="ECO:0000313" key="3">
    <source>
        <dbReference type="Proteomes" id="UP000824204"/>
    </source>
</evidence>
<comment type="caution">
    <text evidence="2">The sequence shown here is derived from an EMBL/GenBank/DDBJ whole genome shotgun (WGS) entry which is preliminary data.</text>
</comment>
<feature type="transmembrane region" description="Helical" evidence="1">
    <location>
        <begin position="275"/>
        <end position="298"/>
    </location>
</feature>
<dbReference type="AlphaFoldDB" id="A0A9D2AFZ0"/>